<organism evidence="1 2">
    <name type="scientific">Cirrhinus molitorella</name>
    <name type="common">mud carp</name>
    <dbReference type="NCBI Taxonomy" id="172907"/>
    <lineage>
        <taxon>Eukaryota</taxon>
        <taxon>Metazoa</taxon>
        <taxon>Chordata</taxon>
        <taxon>Craniata</taxon>
        <taxon>Vertebrata</taxon>
        <taxon>Euteleostomi</taxon>
        <taxon>Actinopterygii</taxon>
        <taxon>Neopterygii</taxon>
        <taxon>Teleostei</taxon>
        <taxon>Ostariophysi</taxon>
        <taxon>Cypriniformes</taxon>
        <taxon>Cyprinidae</taxon>
        <taxon>Labeoninae</taxon>
        <taxon>Labeonini</taxon>
        <taxon>Cirrhinus</taxon>
    </lineage>
</organism>
<gene>
    <name evidence="1" type="ORF">QQF64_012268</name>
</gene>
<name>A0ABR3LV53_9TELE</name>
<comment type="caution">
    <text evidence="1">The sequence shown here is derived from an EMBL/GenBank/DDBJ whole genome shotgun (WGS) entry which is preliminary data.</text>
</comment>
<dbReference type="EMBL" id="JAYMGO010000018">
    <property type="protein sequence ID" value="KAL1256723.1"/>
    <property type="molecule type" value="Genomic_DNA"/>
</dbReference>
<evidence type="ECO:0000313" key="2">
    <source>
        <dbReference type="Proteomes" id="UP001558613"/>
    </source>
</evidence>
<accession>A0ABR3LV53</accession>
<reference evidence="1 2" key="1">
    <citation type="submission" date="2023-09" db="EMBL/GenBank/DDBJ databases">
        <authorList>
            <person name="Wang M."/>
        </authorList>
    </citation>
    <scope>NUCLEOTIDE SEQUENCE [LARGE SCALE GENOMIC DNA]</scope>
    <source>
        <strain evidence="1">GT-2023</strain>
        <tissue evidence="1">Liver</tissue>
    </source>
</reference>
<proteinExistence type="predicted"/>
<evidence type="ECO:0000313" key="1">
    <source>
        <dbReference type="EMBL" id="KAL1256723.1"/>
    </source>
</evidence>
<dbReference type="Proteomes" id="UP001558613">
    <property type="component" value="Unassembled WGS sequence"/>
</dbReference>
<keyword evidence="2" id="KW-1185">Reference proteome</keyword>
<sequence>MTSKYAAAPNLSLSISNASLFGDPNHWLIGVSISYRGPAPLLKYQAVNGQQSGCYCLLRASPGRPESLVDVTLLELFVLVPDADQRSCFEKMLSRLMSGSVRNLEREFMCTVRLLDDTEYTCTIQVSFTSGTCAAEKQPSADLLLQAPRSVRNGF</sequence>
<protein>
    <submittedName>
        <fullName evidence="1">Uncharacterized protein</fullName>
    </submittedName>
</protein>